<feature type="region of interest" description="Disordered" evidence="5">
    <location>
        <begin position="134"/>
        <end position="237"/>
    </location>
</feature>
<dbReference type="AlphaFoldDB" id="A0AA85K348"/>
<keyword evidence="7" id="KW-1185">Reference proteome</keyword>
<evidence type="ECO:0000313" key="7">
    <source>
        <dbReference type="Proteomes" id="UP000050795"/>
    </source>
</evidence>
<dbReference type="InterPro" id="IPR019787">
    <property type="entry name" value="Znf_PHD-finger"/>
</dbReference>
<evidence type="ECO:0000256" key="4">
    <source>
        <dbReference type="PROSITE-ProRule" id="PRU00146"/>
    </source>
</evidence>
<dbReference type="WBParaSite" id="TREG1_63340.1">
    <property type="protein sequence ID" value="TREG1_63340.1"/>
    <property type="gene ID" value="TREG1_63340"/>
</dbReference>
<accession>A0AA85K348</accession>
<organism evidence="7 8">
    <name type="scientific">Trichobilharzia regenti</name>
    <name type="common">Nasal bird schistosome</name>
    <dbReference type="NCBI Taxonomy" id="157069"/>
    <lineage>
        <taxon>Eukaryota</taxon>
        <taxon>Metazoa</taxon>
        <taxon>Spiralia</taxon>
        <taxon>Lophotrochozoa</taxon>
        <taxon>Platyhelminthes</taxon>
        <taxon>Trematoda</taxon>
        <taxon>Digenea</taxon>
        <taxon>Strigeidida</taxon>
        <taxon>Schistosomatoidea</taxon>
        <taxon>Schistosomatidae</taxon>
        <taxon>Trichobilharzia</taxon>
    </lineage>
</organism>
<name>A0AA85K348_TRIRE</name>
<feature type="domain" description="PHD-type" evidence="6">
    <location>
        <begin position="5"/>
        <end position="60"/>
    </location>
</feature>
<keyword evidence="1" id="KW-0479">Metal-binding</keyword>
<dbReference type="SUPFAM" id="SSF57903">
    <property type="entry name" value="FYVE/PHD zinc finger"/>
    <property type="match status" value="1"/>
</dbReference>
<evidence type="ECO:0000313" key="8">
    <source>
        <dbReference type="WBParaSite" id="TREG1_63340.1"/>
    </source>
</evidence>
<evidence type="ECO:0000256" key="1">
    <source>
        <dbReference type="ARBA" id="ARBA00022723"/>
    </source>
</evidence>
<dbReference type="PROSITE" id="PS50016">
    <property type="entry name" value="ZF_PHD_2"/>
    <property type="match status" value="1"/>
</dbReference>
<feature type="compositionally biased region" description="Basic residues" evidence="5">
    <location>
        <begin position="151"/>
        <end position="161"/>
    </location>
</feature>
<dbReference type="Proteomes" id="UP000050795">
    <property type="component" value="Unassembled WGS sequence"/>
</dbReference>
<evidence type="ECO:0000259" key="6">
    <source>
        <dbReference type="PROSITE" id="PS50016"/>
    </source>
</evidence>
<dbReference type="InterPro" id="IPR013083">
    <property type="entry name" value="Znf_RING/FYVE/PHD"/>
</dbReference>
<reference evidence="7" key="1">
    <citation type="submission" date="2022-06" db="EMBL/GenBank/DDBJ databases">
        <authorList>
            <person name="Berger JAMES D."/>
            <person name="Berger JAMES D."/>
        </authorList>
    </citation>
    <scope>NUCLEOTIDE SEQUENCE [LARGE SCALE GENOMIC DNA]</scope>
</reference>
<evidence type="ECO:0000256" key="3">
    <source>
        <dbReference type="ARBA" id="ARBA00022833"/>
    </source>
</evidence>
<keyword evidence="2 4" id="KW-0863">Zinc-finger</keyword>
<evidence type="ECO:0000256" key="5">
    <source>
        <dbReference type="SAM" id="MobiDB-lite"/>
    </source>
</evidence>
<proteinExistence type="predicted"/>
<protein>
    <recommendedName>
        <fullName evidence="6">PHD-type domain-containing protein</fullName>
    </recommendedName>
</protein>
<sequence length="390" mass="43286">MPIKRNRCGRAMCQFPVDEGMQCDNCKRWFHSMCTNLTPAAYKRCCKPLANWLCNDCCSTTKLRITEAIATLSGALKLMDCKRPPPQKNTDYCSDSDDVASVIDKTAHVPDATLPISECSTAQKNTHHITDTQVAPTILDEPSSDGNGKTAVKKRRTRGRKPAAPVAQGLAEQASSTPVSSRQTNPTKISEEDANEWRTVVSRKKRDKDNTSATPPKKDRNTLTPQGKKVTESKPDLSDRSLILHKVEESLALDPKTRFEHDLNLVKPLLDKLLPQTVSGITIHSVYRIGQKPDPTVSEPVRLLKVVLNSKAERDAILSNSHILKGSGIYVRADLSLADRVKRQAAALELSERRRNGEKNLKIKGFRVVRVRSLMIPKPLWVGRGSTNLN</sequence>
<dbReference type="GO" id="GO:0008270">
    <property type="term" value="F:zinc ion binding"/>
    <property type="evidence" value="ECO:0007669"/>
    <property type="project" value="UniProtKB-KW"/>
</dbReference>
<evidence type="ECO:0000256" key="2">
    <source>
        <dbReference type="ARBA" id="ARBA00022771"/>
    </source>
</evidence>
<dbReference type="Gene3D" id="3.30.40.10">
    <property type="entry name" value="Zinc/RING finger domain, C3HC4 (zinc finger)"/>
    <property type="match status" value="1"/>
</dbReference>
<dbReference type="InterPro" id="IPR011011">
    <property type="entry name" value="Znf_FYVE_PHD"/>
</dbReference>
<feature type="compositionally biased region" description="Polar residues" evidence="5">
    <location>
        <begin position="173"/>
        <end position="188"/>
    </location>
</feature>
<keyword evidence="3" id="KW-0862">Zinc</keyword>
<reference evidence="8" key="2">
    <citation type="submission" date="2023-11" db="UniProtKB">
        <authorList>
            <consortium name="WormBaseParasite"/>
        </authorList>
    </citation>
    <scope>IDENTIFICATION</scope>
</reference>